<dbReference type="RefSeq" id="WP_063872699.1">
    <property type="nucleotide sequence ID" value="NZ_CAWMRI010000125.1"/>
</dbReference>
<evidence type="ECO:0000256" key="2">
    <source>
        <dbReference type="ARBA" id="ARBA00022747"/>
    </source>
</evidence>
<evidence type="ECO:0000256" key="1">
    <source>
        <dbReference type="ARBA" id="ARBA00006594"/>
    </source>
</evidence>
<comment type="similarity">
    <text evidence="1">Belongs to the N(4)/N(6)-methyltransferase family.</text>
</comment>
<comment type="caution">
    <text evidence="4">The sequence shown here is derived from an EMBL/GenBank/DDBJ whole genome shotgun (WGS) entry which is preliminary data.</text>
</comment>
<dbReference type="Pfam" id="PF12161">
    <property type="entry name" value="HsdM_N"/>
    <property type="match status" value="1"/>
</dbReference>
<dbReference type="InterPro" id="IPR022749">
    <property type="entry name" value="D12N6_MeTrfase_N"/>
</dbReference>
<gene>
    <name evidence="4" type="ORF">A2T98_10345</name>
</gene>
<name>A0A166JMZ8_NODSP</name>
<evidence type="ECO:0000313" key="5">
    <source>
        <dbReference type="Proteomes" id="UP000076555"/>
    </source>
</evidence>
<dbReference type="InterPro" id="IPR029063">
    <property type="entry name" value="SAM-dependent_MTases_sf"/>
</dbReference>
<dbReference type="AlphaFoldDB" id="A0A166JMZ8"/>
<keyword evidence="2" id="KW-0680">Restriction system</keyword>
<evidence type="ECO:0000259" key="3">
    <source>
        <dbReference type="Pfam" id="PF12161"/>
    </source>
</evidence>
<reference evidence="4 5" key="1">
    <citation type="submission" date="2016-04" db="EMBL/GenBank/DDBJ databases">
        <title>Draft Genome Assembly of the Bloom-forming Cyanobacterium Nodularia spumigena Strain CENA596 in Shrimp Production Ponds.</title>
        <authorList>
            <person name="Popin R.V."/>
            <person name="Rigonato J."/>
            <person name="Abreu V.A."/>
            <person name="Andreote A.P."/>
            <person name="Silveira S.B."/>
            <person name="Odebrecht C."/>
            <person name="Fiore M.F."/>
        </authorList>
    </citation>
    <scope>NUCLEOTIDE SEQUENCE [LARGE SCALE GENOMIC DNA]</scope>
    <source>
        <strain evidence="4 5">CENA596</strain>
    </source>
</reference>
<dbReference type="SUPFAM" id="SSF53335">
    <property type="entry name" value="S-adenosyl-L-methionine-dependent methyltransferases"/>
    <property type="match status" value="1"/>
</dbReference>
<dbReference type="Gene3D" id="1.20.1260.30">
    <property type="match status" value="1"/>
</dbReference>
<dbReference type="Proteomes" id="UP000076555">
    <property type="component" value="Unassembled WGS sequence"/>
</dbReference>
<organism evidence="4 5">
    <name type="scientific">Nodularia spumigena CENA596</name>
    <dbReference type="NCBI Taxonomy" id="1819295"/>
    <lineage>
        <taxon>Bacteria</taxon>
        <taxon>Bacillati</taxon>
        <taxon>Cyanobacteriota</taxon>
        <taxon>Cyanophyceae</taxon>
        <taxon>Nostocales</taxon>
        <taxon>Nodulariaceae</taxon>
        <taxon>Nodularia</taxon>
    </lineage>
</organism>
<dbReference type="GO" id="GO:0009307">
    <property type="term" value="P:DNA restriction-modification system"/>
    <property type="evidence" value="ECO:0007669"/>
    <property type="project" value="UniProtKB-KW"/>
</dbReference>
<proteinExistence type="inferred from homology"/>
<feature type="domain" description="N6 adenine-specific DNA methyltransferase N-terminal" evidence="3">
    <location>
        <begin position="16"/>
        <end position="123"/>
    </location>
</feature>
<sequence>MIPTNTENSHQDLIGFIWTIADKLRGPYRPPQYRRVMLPLIVLRRLDAVLSPTKQDVLDAKAKYEAMGLQGEAFEKAIAKVAIGGERQQFLYNTSEFTFQKLLNDPDGIASNLINYINGFSPRARVRCGNCFT</sequence>
<evidence type="ECO:0000313" key="4">
    <source>
        <dbReference type="EMBL" id="KZL49911.1"/>
    </source>
</evidence>
<accession>A0A166JMZ8</accession>
<dbReference type="EMBL" id="LWAJ01000125">
    <property type="protein sequence ID" value="KZL49911.1"/>
    <property type="molecule type" value="Genomic_DNA"/>
</dbReference>
<dbReference type="InterPro" id="IPR038333">
    <property type="entry name" value="T1MK-like_N_sf"/>
</dbReference>
<protein>
    <recommendedName>
        <fullName evidence="3">N6 adenine-specific DNA methyltransferase N-terminal domain-containing protein</fullName>
    </recommendedName>
</protein>